<comment type="caution">
    <text evidence="1">The sequence shown here is derived from an EMBL/GenBank/DDBJ whole genome shotgun (WGS) entry which is preliminary data.</text>
</comment>
<evidence type="ECO:0000313" key="1">
    <source>
        <dbReference type="EMBL" id="KAF2283614.1"/>
    </source>
</evidence>
<sequence>MLFIQMIDEGGLPNLPSGHMSSSPASFSSTLDVSIGSAPGSYPFNRIMIRVVGGKGTFRERQDATGYTWKDVSPSTRDFYWQKFRDDDSQEIPIIVNRLYLDIMGEKKK</sequence>
<evidence type="ECO:0000313" key="2">
    <source>
        <dbReference type="Proteomes" id="UP000467840"/>
    </source>
</evidence>
<accession>A0A6A6K4Z5</accession>
<name>A0A6A6K4Z5_HEVBR</name>
<proteinExistence type="predicted"/>
<organism evidence="1 2">
    <name type="scientific">Hevea brasiliensis</name>
    <name type="common">Para rubber tree</name>
    <name type="synonym">Siphonia brasiliensis</name>
    <dbReference type="NCBI Taxonomy" id="3981"/>
    <lineage>
        <taxon>Eukaryota</taxon>
        <taxon>Viridiplantae</taxon>
        <taxon>Streptophyta</taxon>
        <taxon>Embryophyta</taxon>
        <taxon>Tracheophyta</taxon>
        <taxon>Spermatophyta</taxon>
        <taxon>Magnoliopsida</taxon>
        <taxon>eudicotyledons</taxon>
        <taxon>Gunneridae</taxon>
        <taxon>Pentapetalae</taxon>
        <taxon>rosids</taxon>
        <taxon>fabids</taxon>
        <taxon>Malpighiales</taxon>
        <taxon>Euphorbiaceae</taxon>
        <taxon>Crotonoideae</taxon>
        <taxon>Micrandreae</taxon>
        <taxon>Hevea</taxon>
    </lineage>
</organism>
<dbReference type="EMBL" id="JAAGAX010000018">
    <property type="protein sequence ID" value="KAF2283614.1"/>
    <property type="molecule type" value="Genomic_DNA"/>
</dbReference>
<reference evidence="1 2" key="1">
    <citation type="journal article" date="2020" name="Mol. Plant">
        <title>The Chromosome-Based Rubber Tree Genome Provides New Insights into Spurge Genome Evolution and Rubber Biosynthesis.</title>
        <authorList>
            <person name="Liu J."/>
            <person name="Shi C."/>
            <person name="Shi C.C."/>
            <person name="Li W."/>
            <person name="Zhang Q.J."/>
            <person name="Zhang Y."/>
            <person name="Li K."/>
            <person name="Lu H.F."/>
            <person name="Shi C."/>
            <person name="Zhu S.T."/>
            <person name="Xiao Z.Y."/>
            <person name="Nan H."/>
            <person name="Yue Y."/>
            <person name="Zhu X.G."/>
            <person name="Wu Y."/>
            <person name="Hong X.N."/>
            <person name="Fan G.Y."/>
            <person name="Tong Y."/>
            <person name="Zhang D."/>
            <person name="Mao C.L."/>
            <person name="Liu Y.L."/>
            <person name="Hao S.J."/>
            <person name="Liu W.Q."/>
            <person name="Lv M.Q."/>
            <person name="Zhang H.B."/>
            <person name="Liu Y."/>
            <person name="Hu-Tang G.R."/>
            <person name="Wang J.P."/>
            <person name="Wang J.H."/>
            <person name="Sun Y.H."/>
            <person name="Ni S.B."/>
            <person name="Chen W.B."/>
            <person name="Zhang X.C."/>
            <person name="Jiao Y.N."/>
            <person name="Eichler E.E."/>
            <person name="Li G.H."/>
            <person name="Liu X."/>
            <person name="Gao L.Z."/>
        </authorList>
    </citation>
    <scope>NUCLEOTIDE SEQUENCE [LARGE SCALE GENOMIC DNA]</scope>
    <source>
        <strain evidence="2">cv. GT1</strain>
        <tissue evidence="1">Leaf</tissue>
    </source>
</reference>
<dbReference type="Proteomes" id="UP000467840">
    <property type="component" value="Chromosome 12"/>
</dbReference>
<dbReference type="AlphaFoldDB" id="A0A6A6K4Z5"/>
<keyword evidence="2" id="KW-1185">Reference proteome</keyword>
<gene>
    <name evidence="1" type="ORF">GH714_012210</name>
</gene>
<protein>
    <submittedName>
        <fullName evidence="1">Uncharacterized protein</fullName>
    </submittedName>
</protein>